<dbReference type="STRING" id="583356.Igag_0736"/>
<accession>E0ST89</accession>
<reference evidence="1 2" key="1">
    <citation type="journal article" date="2010" name="Stand. Genomic Sci.">
        <title>Complete genome sequence of Ignisphaera aggregans type strain (AQ1.S1).</title>
        <authorList>
            <person name="Goker M."/>
            <person name="Held B."/>
            <person name="Lapidus A."/>
            <person name="Nolan M."/>
            <person name="Spring S."/>
            <person name="Yasawong M."/>
            <person name="Lucas S."/>
            <person name="Glavina Del Rio T."/>
            <person name="Tice H."/>
            <person name="Cheng J.F."/>
            <person name="Goodwin L."/>
            <person name="Tapia R."/>
            <person name="Pitluck S."/>
            <person name="Liolios K."/>
            <person name="Ivanova N."/>
            <person name="Mavromatis K."/>
            <person name="Mikhailova N."/>
            <person name="Pati A."/>
            <person name="Chen A."/>
            <person name="Palaniappan K."/>
            <person name="Brambilla E."/>
            <person name="Land M."/>
            <person name="Hauser L."/>
            <person name="Chang Y.J."/>
            <person name="Jeffries C.D."/>
            <person name="Brettin T."/>
            <person name="Detter J.C."/>
            <person name="Han C."/>
            <person name="Rohde M."/>
            <person name="Sikorski J."/>
            <person name="Woyke T."/>
            <person name="Bristow J."/>
            <person name="Eisen J.A."/>
            <person name="Markowitz V."/>
            <person name="Hugenholtz P."/>
            <person name="Kyrpides N.C."/>
            <person name="Klenk H.P."/>
        </authorList>
    </citation>
    <scope>NUCLEOTIDE SEQUENCE [LARGE SCALE GENOMIC DNA]</scope>
    <source>
        <strain evidence="2">DSM 17230 / JCM 13409 / AQ1.S1</strain>
    </source>
</reference>
<dbReference type="AlphaFoldDB" id="E0ST89"/>
<protein>
    <submittedName>
        <fullName evidence="1">Uncharacterized protein</fullName>
    </submittedName>
</protein>
<dbReference type="Proteomes" id="UP000001304">
    <property type="component" value="Chromosome"/>
</dbReference>
<sequence length="298" mass="34467">MIAEPYTPVIMGIRLGNMVISIPGACINSKHRFDILRCALGAGFTKDIEIDDLKLINSLMVSIENSPYMCETLAYIYQLLEGSKICRAEFASILSKAYQYLIDHGTKTILQLYPRIPERKVLNVHVKQTQKLEFTPTTPMSLNMDIEQDLSYEYTYILEFSPRKDTVVSYLLSLIYNLDEKALTHLCHYSIDATIELIRTLEKTTVLTELISNEKIRSFIINTIYQHIDKIENSCYRTRNNENDALLHIVKEKLSRRCNIDSPHHIEALARKSEEIYVFRCIDNITRIRNGNTTHRTP</sequence>
<keyword evidence="2" id="KW-1185">Reference proteome</keyword>
<dbReference type="EMBL" id="CP002098">
    <property type="protein sequence ID" value="ADM27566.1"/>
    <property type="molecule type" value="Genomic_DNA"/>
</dbReference>
<dbReference type="BioCyc" id="IAGG583356:GHAH-732-MONOMER"/>
<dbReference type="HOGENOM" id="CLU_932576_0_0_2"/>
<evidence type="ECO:0000313" key="1">
    <source>
        <dbReference type="EMBL" id="ADM27566.1"/>
    </source>
</evidence>
<dbReference type="KEGG" id="iag:Igag_0736"/>
<name>E0ST89_IGNAA</name>
<evidence type="ECO:0000313" key="2">
    <source>
        <dbReference type="Proteomes" id="UP000001304"/>
    </source>
</evidence>
<organism evidence="1 2">
    <name type="scientific">Ignisphaera aggregans (strain DSM 17230 / JCM 13409 / AQ1.S1)</name>
    <dbReference type="NCBI Taxonomy" id="583356"/>
    <lineage>
        <taxon>Archaea</taxon>
        <taxon>Thermoproteota</taxon>
        <taxon>Thermoprotei</taxon>
        <taxon>Desulfurococcales</taxon>
        <taxon>Desulfurococcaceae</taxon>
        <taxon>Ignisphaera</taxon>
    </lineage>
</organism>
<gene>
    <name evidence="1" type="ordered locus">Igag_0736</name>
</gene>
<proteinExistence type="predicted"/>